<dbReference type="SUPFAM" id="SSF51735">
    <property type="entry name" value="NAD(P)-binding Rossmann-fold domains"/>
    <property type="match status" value="1"/>
</dbReference>
<dbReference type="InterPro" id="IPR036291">
    <property type="entry name" value="NAD(P)-bd_dom_sf"/>
</dbReference>
<proteinExistence type="inferred from homology"/>
<accession>A0A917GJ01</accession>
<dbReference type="Proteomes" id="UP000638848">
    <property type="component" value="Unassembled WGS sequence"/>
</dbReference>
<dbReference type="SMART" id="SM00822">
    <property type="entry name" value="PKS_KR"/>
    <property type="match status" value="1"/>
</dbReference>
<evidence type="ECO:0000259" key="4">
    <source>
        <dbReference type="SMART" id="SM00822"/>
    </source>
</evidence>
<dbReference type="PRINTS" id="PR00081">
    <property type="entry name" value="GDHRDH"/>
</dbReference>
<dbReference type="AlphaFoldDB" id="A0A917GJ01"/>
<dbReference type="PROSITE" id="PS00061">
    <property type="entry name" value="ADH_SHORT"/>
    <property type="match status" value="1"/>
</dbReference>
<evidence type="ECO:0000256" key="1">
    <source>
        <dbReference type="ARBA" id="ARBA00006484"/>
    </source>
</evidence>
<dbReference type="Gene3D" id="3.40.50.720">
    <property type="entry name" value="NAD(P)-binding Rossmann-like Domain"/>
    <property type="match status" value="1"/>
</dbReference>
<protein>
    <submittedName>
        <fullName evidence="5">Acetoin dehydrogenase</fullName>
    </submittedName>
</protein>
<gene>
    <name evidence="5" type="ORF">GCM10011374_08040</name>
</gene>
<dbReference type="InterPro" id="IPR020904">
    <property type="entry name" value="Sc_DH/Rdtase_CS"/>
</dbReference>
<comment type="caution">
    <text evidence="5">The sequence shown here is derived from an EMBL/GenBank/DDBJ whole genome shotgun (WGS) entry which is preliminary data.</text>
</comment>
<dbReference type="GO" id="GO:0016491">
    <property type="term" value="F:oxidoreductase activity"/>
    <property type="evidence" value="ECO:0007669"/>
    <property type="project" value="UniProtKB-KW"/>
</dbReference>
<dbReference type="PANTHER" id="PTHR44196">
    <property type="entry name" value="DEHYDROGENASE/REDUCTASE SDR FAMILY MEMBER 7B"/>
    <property type="match status" value="1"/>
</dbReference>
<dbReference type="InterPro" id="IPR057326">
    <property type="entry name" value="KR_dom"/>
</dbReference>
<reference evidence="5" key="1">
    <citation type="journal article" date="2014" name="Int. J. Syst. Evol. Microbiol.">
        <title>Complete genome sequence of Corynebacterium casei LMG S-19264T (=DSM 44701T), isolated from a smear-ripened cheese.</title>
        <authorList>
            <consortium name="US DOE Joint Genome Institute (JGI-PGF)"/>
            <person name="Walter F."/>
            <person name="Albersmeier A."/>
            <person name="Kalinowski J."/>
            <person name="Ruckert C."/>
        </authorList>
    </citation>
    <scope>NUCLEOTIDE SEQUENCE</scope>
    <source>
        <strain evidence="5">CGMCC 1.12187</strain>
    </source>
</reference>
<sequence>MATSAPFRFPGSTAVLTGAASGIGEQLACALAGRGTHLVLLDRDAEGLAAVAAAIRDGHPRVAVSTVVVDLADLDALPGAVEGILAEHPRIDLLVNNAGVGLGGLFEQVTADEFDWLMDVNLRAPVALTRLLLPALLRSPGGHLVNLSSLFGLIAPPGQVAYATSKFALRGFSEGLRHELAGRVGVTVVHPGGVRTRIARSSRTAAAVPEEEAQAGLAAFEALLSYPPEKAAAEILRAVERRRGRLLIAPSAVLPDVLARLLPGSYWPVLQAALPVLLRRSARRGPRPGLAPTGRRSVG</sequence>
<evidence type="ECO:0000256" key="3">
    <source>
        <dbReference type="RuleBase" id="RU000363"/>
    </source>
</evidence>
<dbReference type="PRINTS" id="PR00080">
    <property type="entry name" value="SDRFAMILY"/>
</dbReference>
<evidence type="ECO:0000313" key="5">
    <source>
        <dbReference type="EMBL" id="GGG48051.1"/>
    </source>
</evidence>
<evidence type="ECO:0000256" key="2">
    <source>
        <dbReference type="ARBA" id="ARBA00023002"/>
    </source>
</evidence>
<keyword evidence="2" id="KW-0560">Oxidoreductase</keyword>
<feature type="domain" description="Ketoreductase" evidence="4">
    <location>
        <begin position="12"/>
        <end position="197"/>
    </location>
</feature>
<evidence type="ECO:0000313" key="6">
    <source>
        <dbReference type="Proteomes" id="UP000638848"/>
    </source>
</evidence>
<dbReference type="EMBL" id="BMEQ01000003">
    <property type="protein sequence ID" value="GGG48051.1"/>
    <property type="molecule type" value="Genomic_DNA"/>
</dbReference>
<dbReference type="InterPro" id="IPR002347">
    <property type="entry name" value="SDR_fam"/>
</dbReference>
<organism evidence="5 6">
    <name type="scientific">Kocuria dechangensis</name>
    <dbReference type="NCBI Taxonomy" id="1176249"/>
    <lineage>
        <taxon>Bacteria</taxon>
        <taxon>Bacillati</taxon>
        <taxon>Actinomycetota</taxon>
        <taxon>Actinomycetes</taxon>
        <taxon>Micrococcales</taxon>
        <taxon>Micrococcaceae</taxon>
        <taxon>Kocuria</taxon>
    </lineage>
</organism>
<name>A0A917GJ01_9MICC</name>
<keyword evidence="6" id="KW-1185">Reference proteome</keyword>
<dbReference type="GO" id="GO:0016020">
    <property type="term" value="C:membrane"/>
    <property type="evidence" value="ECO:0007669"/>
    <property type="project" value="TreeGrafter"/>
</dbReference>
<comment type="similarity">
    <text evidence="1 3">Belongs to the short-chain dehydrogenases/reductases (SDR) family.</text>
</comment>
<dbReference type="CDD" id="cd05233">
    <property type="entry name" value="SDR_c"/>
    <property type="match status" value="1"/>
</dbReference>
<dbReference type="PANTHER" id="PTHR44196:SF1">
    <property type="entry name" value="DEHYDROGENASE_REDUCTASE SDR FAMILY MEMBER 7B"/>
    <property type="match status" value="1"/>
</dbReference>
<dbReference type="RefSeq" id="WP_188534551.1">
    <property type="nucleotide sequence ID" value="NZ_BMEQ01000003.1"/>
</dbReference>
<dbReference type="Pfam" id="PF00106">
    <property type="entry name" value="adh_short"/>
    <property type="match status" value="1"/>
</dbReference>
<reference evidence="5" key="2">
    <citation type="submission" date="2020-09" db="EMBL/GenBank/DDBJ databases">
        <authorList>
            <person name="Sun Q."/>
            <person name="Zhou Y."/>
        </authorList>
    </citation>
    <scope>NUCLEOTIDE SEQUENCE</scope>
    <source>
        <strain evidence="5">CGMCC 1.12187</strain>
    </source>
</reference>